<feature type="domain" description="Thioredoxin" evidence="12">
    <location>
        <begin position="2"/>
        <end position="130"/>
    </location>
</feature>
<evidence type="ECO:0000259" key="12">
    <source>
        <dbReference type="PROSITE" id="PS51352"/>
    </source>
</evidence>
<dbReference type="PROSITE" id="PS51352">
    <property type="entry name" value="THIOREDOXIN_2"/>
    <property type="match status" value="1"/>
</dbReference>
<organism evidence="13">
    <name type="scientific">Aphanomyces invadans</name>
    <dbReference type="NCBI Taxonomy" id="157072"/>
    <lineage>
        <taxon>Eukaryota</taxon>
        <taxon>Sar</taxon>
        <taxon>Stramenopiles</taxon>
        <taxon>Oomycota</taxon>
        <taxon>Saprolegniomycetes</taxon>
        <taxon>Saprolegniales</taxon>
        <taxon>Verrucalvaceae</taxon>
        <taxon>Aphanomyces</taxon>
    </lineage>
</organism>
<evidence type="ECO:0000256" key="1">
    <source>
        <dbReference type="ARBA" id="ARBA00001182"/>
    </source>
</evidence>
<dbReference type="GO" id="GO:0034976">
    <property type="term" value="P:response to endoplasmic reticulum stress"/>
    <property type="evidence" value="ECO:0007669"/>
    <property type="project" value="TreeGrafter"/>
</dbReference>
<dbReference type="InterPro" id="IPR013766">
    <property type="entry name" value="Thioredoxin_domain"/>
</dbReference>
<reference evidence="13" key="1">
    <citation type="submission" date="2013-12" db="EMBL/GenBank/DDBJ databases">
        <title>The Genome Sequence of Aphanomyces invadans NJM9701.</title>
        <authorList>
            <consortium name="The Broad Institute Genomics Platform"/>
            <person name="Russ C."/>
            <person name="Tyler B."/>
            <person name="van West P."/>
            <person name="Dieguez-Uribeondo J."/>
            <person name="Young S.K."/>
            <person name="Zeng Q."/>
            <person name="Gargeya S."/>
            <person name="Fitzgerald M."/>
            <person name="Abouelleil A."/>
            <person name="Alvarado L."/>
            <person name="Chapman S.B."/>
            <person name="Gainer-Dewar J."/>
            <person name="Goldberg J."/>
            <person name="Griggs A."/>
            <person name="Gujja S."/>
            <person name="Hansen M."/>
            <person name="Howarth C."/>
            <person name="Imamovic A."/>
            <person name="Ireland A."/>
            <person name="Larimer J."/>
            <person name="McCowan C."/>
            <person name="Murphy C."/>
            <person name="Pearson M."/>
            <person name="Poon T.W."/>
            <person name="Priest M."/>
            <person name="Roberts A."/>
            <person name="Saif S."/>
            <person name="Shea T."/>
            <person name="Sykes S."/>
            <person name="Wortman J."/>
            <person name="Nusbaum C."/>
            <person name="Birren B."/>
        </authorList>
    </citation>
    <scope>NUCLEOTIDE SEQUENCE [LARGE SCALE GENOMIC DNA]</scope>
    <source>
        <strain evidence="13">NJM9701</strain>
    </source>
</reference>
<keyword evidence="6" id="KW-0256">Endoplasmic reticulum</keyword>
<name>A0A024TL04_9STRA</name>
<dbReference type="OrthoDB" id="10264505at2759"/>
<dbReference type="Gene3D" id="3.40.30.10">
    <property type="entry name" value="Glutaredoxin"/>
    <property type="match status" value="2"/>
</dbReference>
<dbReference type="NCBIfam" id="TIGR01126">
    <property type="entry name" value="pdi_dom"/>
    <property type="match status" value="1"/>
</dbReference>
<evidence type="ECO:0000313" key="13">
    <source>
        <dbReference type="EMBL" id="ETV94012.1"/>
    </source>
</evidence>
<dbReference type="AlphaFoldDB" id="A0A024TL04"/>
<evidence type="ECO:0000256" key="2">
    <source>
        <dbReference type="ARBA" id="ARBA00006347"/>
    </source>
</evidence>
<sequence length="400" mass="44592">MSSMGRRAAVLAAMVLLQVCVAQQVHVLTSKNFKQLVLDSSDYWLVEFYAPWCGHCKKLEPEWKDAAKKLKAKAKLGAVDCTVHQDLGQKYGIQGYPTIKEFGKNKKKPKDYNGGRQARDIVGYVQSNPDAGLFEQVDMLTYATAHTFFEPQKRPKVVLLGRNRNKKGKPRWLEEVAQQFRSKVSFGFVPGSDDKIATHLGIREEDRPLVLVAIGPEYVWTKLSQVDTIKDDVVAFVKQSLKGTFDEPKVLPAFPPPQNSAPKKKPPIGAIQQIHASTLESLCLKGASKMCVVFLPTSLAFDLKPTAKKFRRDPLSFFYVHPDDLGFHSQLTQWLNLPPTSTNRCLVFKTGKQVRVTDLAKVEGTAALDNLLVQVLDGLHPSRAVVTAPFEPPTTHSDEL</sequence>
<dbReference type="InterPro" id="IPR005788">
    <property type="entry name" value="PDI_thioredoxin-like_dom"/>
</dbReference>
<dbReference type="RefSeq" id="XP_008877217.1">
    <property type="nucleotide sequence ID" value="XM_008878995.1"/>
</dbReference>
<comment type="similarity">
    <text evidence="2 10">Belongs to the protein disulfide isomerase family.</text>
</comment>
<dbReference type="EC" id="5.3.4.1" evidence="3"/>
<feature type="chain" id="PRO_5001537559" description="protein disulfide-isomerase" evidence="11">
    <location>
        <begin position="23"/>
        <end position="400"/>
    </location>
</feature>
<dbReference type="PRINTS" id="PR00421">
    <property type="entry name" value="THIOREDOXIN"/>
</dbReference>
<dbReference type="VEuPathDB" id="FungiDB:H310_12063"/>
<dbReference type="STRING" id="157072.A0A024TL04"/>
<keyword evidence="8 13" id="KW-0413">Isomerase</keyword>
<gene>
    <name evidence="13" type="ORF">H310_12063</name>
</gene>
<dbReference type="GO" id="GO:0003756">
    <property type="term" value="F:protein disulfide isomerase activity"/>
    <property type="evidence" value="ECO:0007669"/>
    <property type="project" value="UniProtKB-EC"/>
</dbReference>
<dbReference type="Pfam" id="PF00085">
    <property type="entry name" value="Thioredoxin"/>
    <property type="match status" value="1"/>
</dbReference>
<dbReference type="PROSITE" id="PS00194">
    <property type="entry name" value="THIOREDOXIN_1"/>
    <property type="match status" value="1"/>
</dbReference>
<evidence type="ECO:0000256" key="3">
    <source>
        <dbReference type="ARBA" id="ARBA00012723"/>
    </source>
</evidence>
<dbReference type="InterPro" id="IPR017937">
    <property type="entry name" value="Thioredoxin_CS"/>
</dbReference>
<feature type="signal peptide" evidence="11">
    <location>
        <begin position="1"/>
        <end position="22"/>
    </location>
</feature>
<evidence type="ECO:0000256" key="5">
    <source>
        <dbReference type="ARBA" id="ARBA00022737"/>
    </source>
</evidence>
<evidence type="ECO:0000256" key="9">
    <source>
        <dbReference type="ARBA" id="ARBA00023284"/>
    </source>
</evidence>
<evidence type="ECO:0000256" key="8">
    <source>
        <dbReference type="ARBA" id="ARBA00023235"/>
    </source>
</evidence>
<dbReference type="PANTHER" id="PTHR45815:SF3">
    <property type="entry name" value="PROTEIN DISULFIDE-ISOMERASE A6"/>
    <property type="match status" value="1"/>
</dbReference>
<dbReference type="GeneID" id="20089113"/>
<evidence type="ECO:0000256" key="11">
    <source>
        <dbReference type="SAM" id="SignalP"/>
    </source>
</evidence>
<evidence type="ECO:0000256" key="6">
    <source>
        <dbReference type="ARBA" id="ARBA00022824"/>
    </source>
</evidence>
<dbReference type="InterPro" id="IPR036249">
    <property type="entry name" value="Thioredoxin-like_sf"/>
</dbReference>
<dbReference type="GO" id="GO:0015035">
    <property type="term" value="F:protein-disulfide reductase activity"/>
    <property type="evidence" value="ECO:0007669"/>
    <property type="project" value="TreeGrafter"/>
</dbReference>
<keyword evidence="4 11" id="KW-0732">Signal</keyword>
<dbReference type="FunFam" id="3.40.30.10:FF:000032">
    <property type="entry name" value="Protein disulfide-isomerase A6 homolog"/>
    <property type="match status" value="1"/>
</dbReference>
<dbReference type="PANTHER" id="PTHR45815">
    <property type="entry name" value="PROTEIN DISULFIDE-ISOMERASE A6"/>
    <property type="match status" value="1"/>
</dbReference>
<keyword evidence="7" id="KW-1015">Disulfide bond</keyword>
<keyword evidence="9" id="KW-0676">Redox-active center</keyword>
<accession>A0A024TL04</accession>
<evidence type="ECO:0000256" key="10">
    <source>
        <dbReference type="RuleBase" id="RU004208"/>
    </source>
</evidence>
<proteinExistence type="inferred from homology"/>
<dbReference type="EMBL" id="KI913987">
    <property type="protein sequence ID" value="ETV94012.1"/>
    <property type="molecule type" value="Genomic_DNA"/>
</dbReference>
<evidence type="ECO:0000256" key="4">
    <source>
        <dbReference type="ARBA" id="ARBA00022729"/>
    </source>
</evidence>
<keyword evidence="5" id="KW-0677">Repeat</keyword>
<protein>
    <recommendedName>
        <fullName evidence="3">protein disulfide-isomerase</fullName>
        <ecNumber evidence="3">5.3.4.1</ecNumber>
    </recommendedName>
</protein>
<dbReference type="SUPFAM" id="SSF52833">
    <property type="entry name" value="Thioredoxin-like"/>
    <property type="match status" value="1"/>
</dbReference>
<evidence type="ECO:0000256" key="7">
    <source>
        <dbReference type="ARBA" id="ARBA00023157"/>
    </source>
</evidence>
<comment type="catalytic activity">
    <reaction evidence="1">
        <text>Catalyzes the rearrangement of -S-S- bonds in proteins.</text>
        <dbReference type="EC" id="5.3.4.1"/>
    </reaction>
</comment>
<dbReference type="GO" id="GO:0005788">
    <property type="term" value="C:endoplasmic reticulum lumen"/>
    <property type="evidence" value="ECO:0007669"/>
    <property type="project" value="TreeGrafter"/>
</dbReference>
<dbReference type="eggNOG" id="KOG0191">
    <property type="taxonomic scope" value="Eukaryota"/>
</dbReference>